<reference evidence="2 4" key="2">
    <citation type="journal article" date="2013" name="Nature">
        <title>Insights into bilaterian evolution from three spiralian genomes.</title>
        <authorList>
            <person name="Simakov O."/>
            <person name="Marletaz F."/>
            <person name="Cho S.J."/>
            <person name="Edsinger-Gonzales E."/>
            <person name="Havlak P."/>
            <person name="Hellsten U."/>
            <person name="Kuo D.H."/>
            <person name="Larsson T."/>
            <person name="Lv J."/>
            <person name="Arendt D."/>
            <person name="Savage R."/>
            <person name="Osoegawa K."/>
            <person name="de Jong P."/>
            <person name="Grimwood J."/>
            <person name="Chapman J.A."/>
            <person name="Shapiro H."/>
            <person name="Aerts A."/>
            <person name="Otillar R.P."/>
            <person name="Terry A.Y."/>
            <person name="Boore J.L."/>
            <person name="Grigoriev I.V."/>
            <person name="Lindberg D.R."/>
            <person name="Seaver E.C."/>
            <person name="Weisblat D.A."/>
            <person name="Putnam N.H."/>
            <person name="Rokhsar D.S."/>
        </authorList>
    </citation>
    <scope>NUCLEOTIDE SEQUENCE</scope>
    <source>
        <strain evidence="2 4">I ESC-2004</strain>
    </source>
</reference>
<dbReference type="EnsemblMetazoa" id="CapteT213712">
    <property type="protein sequence ID" value="CapteP213712"/>
    <property type="gene ID" value="CapteG213712"/>
</dbReference>
<reference evidence="4" key="1">
    <citation type="submission" date="2012-12" db="EMBL/GenBank/DDBJ databases">
        <authorList>
            <person name="Hellsten U."/>
            <person name="Grimwood J."/>
            <person name="Chapman J.A."/>
            <person name="Shapiro H."/>
            <person name="Aerts A."/>
            <person name="Otillar R.P."/>
            <person name="Terry A.Y."/>
            <person name="Boore J.L."/>
            <person name="Simakov O."/>
            <person name="Marletaz F."/>
            <person name="Cho S.-J."/>
            <person name="Edsinger-Gonzales E."/>
            <person name="Havlak P."/>
            <person name="Kuo D.-H."/>
            <person name="Larsson T."/>
            <person name="Lv J."/>
            <person name="Arendt D."/>
            <person name="Savage R."/>
            <person name="Osoegawa K."/>
            <person name="de Jong P."/>
            <person name="Lindberg D.R."/>
            <person name="Seaver E.C."/>
            <person name="Weisblat D.A."/>
            <person name="Putnam N.H."/>
            <person name="Grigoriev I.V."/>
            <person name="Rokhsar D.S."/>
        </authorList>
    </citation>
    <scope>NUCLEOTIDE SEQUENCE</scope>
    <source>
        <strain evidence="4">I ESC-2004</strain>
    </source>
</reference>
<gene>
    <name evidence="2" type="ORF">CAPTEDRAFT_213712</name>
</gene>
<accession>R7USC6</accession>
<reference evidence="3" key="3">
    <citation type="submission" date="2015-06" db="UniProtKB">
        <authorList>
            <consortium name="EnsemblMetazoa"/>
        </authorList>
    </citation>
    <scope>IDENTIFICATION</scope>
</reference>
<feature type="domain" description="Endonuclease/exonuclease/phosphatase" evidence="1">
    <location>
        <begin position="68"/>
        <end position="178"/>
    </location>
</feature>
<dbReference type="EMBL" id="KB300363">
    <property type="protein sequence ID" value="ELU06827.1"/>
    <property type="molecule type" value="Genomic_DNA"/>
</dbReference>
<dbReference type="Gene3D" id="3.60.10.10">
    <property type="entry name" value="Endonuclease/exonuclease/phosphatase"/>
    <property type="match status" value="1"/>
</dbReference>
<evidence type="ECO:0000313" key="4">
    <source>
        <dbReference type="Proteomes" id="UP000014760"/>
    </source>
</evidence>
<proteinExistence type="predicted"/>
<sequence length="345" mass="39143">MIVEPIIDDLCPPSFTFVGQHRPEEKGTREGGVGIVLKSGLMTKTVVHNYSTFEALTLITTDNNRATITVVYRPPPSSENGFSTTDFLRKVKLLLSELYLDYTSVCVVGDFNVHVDKRHDPTSVAFEQTLQGLSLHQVVSEPTHKHGNILDLVLVQEPERVSSLHVDKHYSISDHCMVTFQLKLILETSERPFLHRRALKHINMADFVLNVTEALSSLASNAPTLDESLIAMNTALLTTLDSHAPLKTVRPKGNVHKGCYDDEVHEERQRRRRLERKFKITELQVQSEMWKDQCTKVVRLIDQKEKSYFQNKLKEASSKEAFTLIDRLLAKDKAMTIPSEKPSVL</sequence>
<dbReference type="PANTHER" id="PTHR46670:SF3">
    <property type="entry name" value="ENDONUCLEASE_EXONUCLEASE_PHOSPHATASE DOMAIN-CONTAINING PROTEIN"/>
    <property type="match status" value="1"/>
</dbReference>
<dbReference type="PANTHER" id="PTHR46670">
    <property type="entry name" value="ENDO/EXONUCLEASE/PHOSPHATASE DOMAIN-CONTAINING PROTEIN"/>
    <property type="match status" value="1"/>
</dbReference>
<dbReference type="HOGENOM" id="CLU_069291_0_0_1"/>
<evidence type="ECO:0000313" key="2">
    <source>
        <dbReference type="EMBL" id="ELU06827.1"/>
    </source>
</evidence>
<dbReference type="OrthoDB" id="416454at2759"/>
<evidence type="ECO:0000313" key="3">
    <source>
        <dbReference type="EnsemblMetazoa" id="CapteP213712"/>
    </source>
</evidence>
<feature type="non-terminal residue" evidence="2">
    <location>
        <position position="345"/>
    </location>
</feature>
<keyword evidence="4" id="KW-1185">Reference proteome</keyword>
<dbReference type="SUPFAM" id="SSF56219">
    <property type="entry name" value="DNase I-like"/>
    <property type="match status" value="1"/>
</dbReference>
<dbReference type="OMA" id="WYSEEIA"/>
<dbReference type="EMBL" id="AMQN01022618">
    <property type="status" value="NOT_ANNOTATED_CDS"/>
    <property type="molecule type" value="Genomic_DNA"/>
</dbReference>
<protein>
    <recommendedName>
        <fullName evidence="1">Endonuclease/exonuclease/phosphatase domain-containing protein</fullName>
    </recommendedName>
</protein>
<organism evidence="2">
    <name type="scientific">Capitella teleta</name>
    <name type="common">Polychaete worm</name>
    <dbReference type="NCBI Taxonomy" id="283909"/>
    <lineage>
        <taxon>Eukaryota</taxon>
        <taxon>Metazoa</taxon>
        <taxon>Spiralia</taxon>
        <taxon>Lophotrochozoa</taxon>
        <taxon>Annelida</taxon>
        <taxon>Polychaeta</taxon>
        <taxon>Sedentaria</taxon>
        <taxon>Scolecida</taxon>
        <taxon>Capitellidae</taxon>
        <taxon>Capitella</taxon>
    </lineage>
</organism>
<dbReference type="Pfam" id="PF14529">
    <property type="entry name" value="Exo_endo_phos_2"/>
    <property type="match status" value="1"/>
</dbReference>
<dbReference type="AlphaFoldDB" id="R7USC6"/>
<dbReference type="GO" id="GO:0003824">
    <property type="term" value="F:catalytic activity"/>
    <property type="evidence" value="ECO:0007669"/>
    <property type="project" value="InterPro"/>
</dbReference>
<dbReference type="InterPro" id="IPR036691">
    <property type="entry name" value="Endo/exonu/phosph_ase_sf"/>
</dbReference>
<dbReference type="InterPro" id="IPR005135">
    <property type="entry name" value="Endo/exonuclease/phosphatase"/>
</dbReference>
<name>R7USC6_CAPTE</name>
<evidence type="ECO:0000259" key="1">
    <source>
        <dbReference type="Pfam" id="PF14529"/>
    </source>
</evidence>
<dbReference type="Proteomes" id="UP000014760">
    <property type="component" value="Unassembled WGS sequence"/>
</dbReference>